<evidence type="ECO:0000313" key="5">
    <source>
        <dbReference type="EMBL" id="KXT67443.1"/>
    </source>
</evidence>
<dbReference type="GO" id="GO:0031218">
    <property type="term" value="F:arabinogalactan endo-1,4-beta-galactosidase activity"/>
    <property type="evidence" value="ECO:0007669"/>
    <property type="project" value="UniProtKB-EC"/>
</dbReference>
<keyword evidence="3 4" id="KW-0326">Glycosidase</keyword>
<feature type="signal peptide" evidence="4">
    <location>
        <begin position="1"/>
        <end position="27"/>
    </location>
</feature>
<name>A0A139MUN3_9STRE</name>
<dbReference type="PANTHER" id="PTHR34983">
    <property type="entry name" value="ARABINOGALACTAN ENDO-BETA-1,4-GALACTANASE A"/>
    <property type="match status" value="1"/>
</dbReference>
<evidence type="ECO:0000256" key="1">
    <source>
        <dbReference type="ARBA" id="ARBA00010687"/>
    </source>
</evidence>
<keyword evidence="2 4" id="KW-0378">Hydrolase</keyword>
<dbReference type="EC" id="3.2.1.89" evidence="4"/>
<dbReference type="Proteomes" id="UP000070198">
    <property type="component" value="Unassembled WGS sequence"/>
</dbReference>
<dbReference type="Gene3D" id="3.20.20.80">
    <property type="entry name" value="Glycosidases"/>
    <property type="match status" value="1"/>
</dbReference>
<comment type="similarity">
    <text evidence="1 4">Belongs to the glycosyl hydrolase 53 family.</text>
</comment>
<dbReference type="EMBL" id="LQOF01000295">
    <property type="protein sequence ID" value="KXT67443.1"/>
    <property type="molecule type" value="Genomic_DNA"/>
</dbReference>
<gene>
    <name evidence="5" type="ORF">SGADD02_01411</name>
</gene>
<dbReference type="SUPFAM" id="SSF51445">
    <property type="entry name" value="(Trans)glycosidases"/>
    <property type="match status" value="1"/>
</dbReference>
<organism evidence="5 6">
    <name type="scientific">Streptococcus gallolyticus</name>
    <dbReference type="NCBI Taxonomy" id="315405"/>
    <lineage>
        <taxon>Bacteria</taxon>
        <taxon>Bacillati</taxon>
        <taxon>Bacillota</taxon>
        <taxon>Bacilli</taxon>
        <taxon>Lactobacillales</taxon>
        <taxon>Streptococcaceae</taxon>
        <taxon>Streptococcus</taxon>
    </lineage>
</organism>
<evidence type="ECO:0000256" key="2">
    <source>
        <dbReference type="ARBA" id="ARBA00022801"/>
    </source>
</evidence>
<dbReference type="GO" id="GO:0015926">
    <property type="term" value="F:glucosidase activity"/>
    <property type="evidence" value="ECO:0007669"/>
    <property type="project" value="InterPro"/>
</dbReference>
<dbReference type="AlphaFoldDB" id="A0A139MUN3"/>
<dbReference type="GO" id="GO:0045490">
    <property type="term" value="P:pectin catabolic process"/>
    <property type="evidence" value="ECO:0007669"/>
    <property type="project" value="TreeGrafter"/>
</dbReference>
<dbReference type="InterPro" id="IPR017853">
    <property type="entry name" value="GH"/>
</dbReference>
<dbReference type="Pfam" id="PF07745">
    <property type="entry name" value="Glyco_hydro_53"/>
    <property type="match status" value="1"/>
</dbReference>
<evidence type="ECO:0000313" key="6">
    <source>
        <dbReference type="Proteomes" id="UP000070198"/>
    </source>
</evidence>
<accession>A0A139MUN3</accession>
<reference evidence="5 6" key="1">
    <citation type="submission" date="2016-01" db="EMBL/GenBank/DDBJ databases">
        <title>Highly variable Streptococcus oralis are common among viridans streptococci isolated from primates.</title>
        <authorList>
            <person name="Denapaite D."/>
            <person name="Rieger M."/>
            <person name="Koendgen S."/>
            <person name="Brueckner R."/>
            <person name="Ochigava I."/>
            <person name="Kappeler P."/>
            <person name="Maetz-Rensing K."/>
            <person name="Leendertz F."/>
            <person name="Hakenbeck R."/>
        </authorList>
    </citation>
    <scope>NUCLEOTIDE SEQUENCE [LARGE SCALE GENOMIC DNA]</scope>
    <source>
        <strain evidence="5 6">DD02</strain>
    </source>
</reference>
<feature type="chain" id="PRO_5007356881" description="Arabinogalactan endo-beta-1,4-galactanase" evidence="4">
    <location>
        <begin position="28"/>
        <end position="536"/>
    </location>
</feature>
<dbReference type="InterPro" id="IPR011683">
    <property type="entry name" value="Glyco_hydro_53"/>
</dbReference>
<evidence type="ECO:0000256" key="3">
    <source>
        <dbReference type="ARBA" id="ARBA00023295"/>
    </source>
</evidence>
<dbReference type="Gene3D" id="2.60.120.260">
    <property type="entry name" value="Galactose-binding domain-like"/>
    <property type="match status" value="1"/>
</dbReference>
<sequence length="536" mass="60010">MKILKKIFLTTVALIGLAALGTTVTKADEFINGADISILDEMEQSGAIYKSNGTQKDPLTILKENGVNYVRLRLWVDPYDANGNAYGAGTNDLNRTLKLAKRAKDKGLKVLLDFHYSDFWVDPGKQNLPKAWQNQSFEQLNSTVYSYTADVLNQMKSQGIYPDMVQIGNELNSGMLWPYGKSWGGDGQEFTRLATFLKSGVQAVKDTQTSNTPIMLHLADGGDKAAFQWWLDEITNQSVDFDIIGISYYPYWHGTLAELSENMDNISERYNKKVVVVETAYANTLDNADQKTNAFTATEETAGGYKASQDGQYEFLTDLVDKIKDVKNNNGLGFFYWEPLWYNGNVSWATQAGMSYLGVSDVTGNEWENQAVFDFSGNALRAVKAFNYANLTNVVANNSFEWDGYTETPSSWNKWTNSQNAGIKTEVYDDTRYKLTFWSDTAFESSIYQTISNLGSGTYKLSIDAMGDTSLETAQLYIKNYGGSEQNISLKDSSTWKTYTIDNIQITNGQCEIGIYVNASANKWLNIDNVRLVKVD</sequence>
<dbReference type="RefSeq" id="WP_061458875.1">
    <property type="nucleotide sequence ID" value="NZ_KQ968748.1"/>
</dbReference>
<comment type="caution">
    <text evidence="5">The sequence shown here is derived from an EMBL/GenBank/DDBJ whole genome shotgun (WGS) entry which is preliminary data.</text>
</comment>
<comment type="catalytic activity">
    <reaction evidence="4">
        <text>The enzyme specifically hydrolyzes (1-&gt;4)-beta-D-galactosidic linkages in type I arabinogalactans.</text>
        <dbReference type="EC" id="3.2.1.89"/>
    </reaction>
</comment>
<keyword evidence="4" id="KW-0732">Signal</keyword>
<evidence type="ECO:0000256" key="4">
    <source>
        <dbReference type="RuleBase" id="RU361192"/>
    </source>
</evidence>
<proteinExistence type="inferred from homology"/>
<dbReference type="PATRIC" id="fig|315405.11.peg.1665"/>
<protein>
    <recommendedName>
        <fullName evidence="4">Arabinogalactan endo-beta-1,4-galactanase</fullName>
        <ecNumber evidence="4">3.2.1.89</ecNumber>
    </recommendedName>
</protein>
<dbReference type="PANTHER" id="PTHR34983:SF2">
    <property type="entry name" value="ENDO-BETA-1,4-GALACTANASE"/>
    <property type="match status" value="1"/>
</dbReference>